<reference evidence="7 8" key="1">
    <citation type="submission" date="2014-07" db="EMBL/GenBank/DDBJ databases">
        <title>Genomic and transcriptomic analysis on Apis cerana provide comprehensive insights into honey bee biology.</title>
        <authorList>
            <person name="Diao Q."/>
            <person name="Sun L."/>
            <person name="Zheng H."/>
            <person name="Zheng H."/>
            <person name="Xu S."/>
            <person name="Wang S."/>
            <person name="Zeng Z."/>
            <person name="Hu F."/>
            <person name="Su S."/>
            <person name="Wu J."/>
        </authorList>
    </citation>
    <scope>NUCLEOTIDE SEQUENCE [LARGE SCALE GENOMIC DNA]</scope>
    <source>
        <tissue evidence="7">Pupae without intestine</tissue>
    </source>
</reference>
<proteinExistence type="inferred from homology"/>
<name>A0A2A3ERA7_APICC</name>
<dbReference type="GO" id="GO:0005886">
    <property type="term" value="C:plasma membrane"/>
    <property type="evidence" value="ECO:0007669"/>
    <property type="project" value="TreeGrafter"/>
</dbReference>
<dbReference type="EMBL" id="KZ288192">
    <property type="protein sequence ID" value="PBC34268.1"/>
    <property type="molecule type" value="Genomic_DNA"/>
</dbReference>
<protein>
    <recommendedName>
        <fullName evidence="6">Tetraspanin</fullName>
    </recommendedName>
</protein>
<dbReference type="InterPro" id="IPR018499">
    <property type="entry name" value="Tetraspanin/Peripherin"/>
</dbReference>
<comment type="similarity">
    <text evidence="2 6">Belongs to the tetraspanin (TM4SF) family.</text>
</comment>
<comment type="subcellular location">
    <subcellularLocation>
        <location evidence="1 6">Membrane</location>
        <topology evidence="1 6">Multi-pass membrane protein</topology>
    </subcellularLocation>
</comment>
<dbReference type="Proteomes" id="UP000242457">
    <property type="component" value="Unassembled WGS sequence"/>
</dbReference>
<keyword evidence="5 6" id="KW-0472">Membrane</keyword>
<keyword evidence="8" id="KW-1185">Reference proteome</keyword>
<dbReference type="InterPro" id="IPR008952">
    <property type="entry name" value="Tetraspanin_EC2_sf"/>
</dbReference>
<feature type="transmembrane region" description="Helical" evidence="6">
    <location>
        <begin position="256"/>
        <end position="284"/>
    </location>
</feature>
<dbReference type="OrthoDB" id="9993879at2759"/>
<evidence type="ECO:0000313" key="8">
    <source>
        <dbReference type="Proteomes" id="UP000242457"/>
    </source>
</evidence>
<evidence type="ECO:0000313" key="7">
    <source>
        <dbReference type="EMBL" id="PBC34268.1"/>
    </source>
</evidence>
<dbReference type="PIRSF" id="PIRSF002419">
    <property type="entry name" value="Tetraspanin"/>
    <property type="match status" value="1"/>
</dbReference>
<feature type="transmembrane region" description="Helical" evidence="6">
    <location>
        <begin position="67"/>
        <end position="90"/>
    </location>
</feature>
<dbReference type="PRINTS" id="PR00259">
    <property type="entry name" value="TMFOUR"/>
</dbReference>
<dbReference type="AlphaFoldDB" id="A0A2A3ERA7"/>
<sequence>MAKSAERLPGTSTRLRTRDDGCCSVNFLKYVLHIYNVVLFLSGLVVGGIGIWTVISKHNYVSLMTTSTYPTLAYALIVAGALAVVGSWLGCGGVTSENRCVLLIYVFVVMLVFVLEAGVGALARLYEEQVGPELKMNLNRTFLENYAVRRRETSAIDQMQIEFKCCGALRFEDWVVSEWHKDENVLKNGSLVPDSCCKTPTLLCGRRDHPSNIHYTVSIDFQPANIFANIIVTLLDLKRRKIGCIYKFLETTKDHLIILGAVGLGLSVLELFGIVLGSCLYIKLRHDFDD</sequence>
<organism evidence="7 8">
    <name type="scientific">Apis cerana cerana</name>
    <name type="common">Oriental honeybee</name>
    <dbReference type="NCBI Taxonomy" id="94128"/>
    <lineage>
        <taxon>Eukaryota</taxon>
        <taxon>Metazoa</taxon>
        <taxon>Ecdysozoa</taxon>
        <taxon>Arthropoda</taxon>
        <taxon>Hexapoda</taxon>
        <taxon>Insecta</taxon>
        <taxon>Pterygota</taxon>
        <taxon>Neoptera</taxon>
        <taxon>Endopterygota</taxon>
        <taxon>Hymenoptera</taxon>
        <taxon>Apocrita</taxon>
        <taxon>Aculeata</taxon>
        <taxon>Apoidea</taxon>
        <taxon>Anthophila</taxon>
        <taxon>Apidae</taxon>
        <taxon>Apis</taxon>
    </lineage>
</organism>
<dbReference type="PANTHER" id="PTHR19282:SF544">
    <property type="entry name" value="TETRASPANIN"/>
    <property type="match status" value="1"/>
</dbReference>
<gene>
    <name evidence="7" type="ORF">APICC_03161</name>
</gene>
<feature type="transmembrane region" description="Helical" evidence="6">
    <location>
        <begin position="34"/>
        <end position="55"/>
    </location>
</feature>
<evidence type="ECO:0000256" key="6">
    <source>
        <dbReference type="RuleBase" id="RU361218"/>
    </source>
</evidence>
<dbReference type="SUPFAM" id="SSF48652">
    <property type="entry name" value="Tetraspanin"/>
    <property type="match status" value="1"/>
</dbReference>
<feature type="transmembrane region" description="Helical" evidence="6">
    <location>
        <begin position="102"/>
        <end position="126"/>
    </location>
</feature>
<dbReference type="PANTHER" id="PTHR19282">
    <property type="entry name" value="TETRASPANIN"/>
    <property type="match status" value="1"/>
</dbReference>
<keyword evidence="3 6" id="KW-0812">Transmembrane</keyword>
<dbReference type="Gene3D" id="1.10.1450.10">
    <property type="entry name" value="Tetraspanin"/>
    <property type="match status" value="1"/>
</dbReference>
<dbReference type="STRING" id="94128.A0A2A3ERA7"/>
<dbReference type="Pfam" id="PF00335">
    <property type="entry name" value="Tetraspanin"/>
    <property type="match status" value="1"/>
</dbReference>
<evidence type="ECO:0000256" key="3">
    <source>
        <dbReference type="ARBA" id="ARBA00022692"/>
    </source>
</evidence>
<evidence type="ECO:0000256" key="4">
    <source>
        <dbReference type="ARBA" id="ARBA00022989"/>
    </source>
</evidence>
<dbReference type="InterPro" id="IPR000301">
    <property type="entry name" value="Tetraspanin_animals"/>
</dbReference>
<keyword evidence="4 6" id="KW-1133">Transmembrane helix</keyword>
<dbReference type="CDD" id="cd03155">
    <property type="entry name" value="CD151_like_LEL"/>
    <property type="match status" value="1"/>
</dbReference>
<accession>A0A2A3ERA7</accession>
<evidence type="ECO:0000256" key="1">
    <source>
        <dbReference type="ARBA" id="ARBA00004141"/>
    </source>
</evidence>
<evidence type="ECO:0000256" key="5">
    <source>
        <dbReference type="ARBA" id="ARBA00023136"/>
    </source>
</evidence>
<evidence type="ECO:0000256" key="2">
    <source>
        <dbReference type="ARBA" id="ARBA00006840"/>
    </source>
</evidence>